<reference evidence="2 3" key="1">
    <citation type="submission" date="2020-08" db="EMBL/GenBank/DDBJ databases">
        <title>Novel species isolated from subtropical streams in China.</title>
        <authorList>
            <person name="Lu H."/>
        </authorList>
    </citation>
    <scope>NUCLEOTIDE SEQUENCE [LARGE SCALE GENOMIC DNA]</scope>
    <source>
        <strain evidence="2 3">NL8W</strain>
    </source>
</reference>
<comment type="caution">
    <text evidence="2">The sequence shown here is derived from an EMBL/GenBank/DDBJ whole genome shotgun (WGS) entry which is preliminary data.</text>
</comment>
<dbReference type="EMBL" id="JACOFX010000004">
    <property type="protein sequence ID" value="MBC3908185.1"/>
    <property type="molecule type" value="Genomic_DNA"/>
</dbReference>
<organism evidence="2 3">
    <name type="scientific">Undibacterium umbellatum</name>
    <dbReference type="NCBI Taxonomy" id="2762300"/>
    <lineage>
        <taxon>Bacteria</taxon>
        <taxon>Pseudomonadati</taxon>
        <taxon>Pseudomonadota</taxon>
        <taxon>Betaproteobacteria</taxon>
        <taxon>Burkholderiales</taxon>
        <taxon>Oxalobacteraceae</taxon>
        <taxon>Undibacterium</taxon>
    </lineage>
</organism>
<name>A0ABR6ZA27_9BURK</name>
<keyword evidence="1" id="KW-0732">Signal</keyword>
<evidence type="ECO:0000256" key="1">
    <source>
        <dbReference type="SAM" id="SignalP"/>
    </source>
</evidence>
<protein>
    <submittedName>
        <fullName evidence="2">Uncharacterized protein</fullName>
    </submittedName>
</protein>
<feature type="signal peptide" evidence="1">
    <location>
        <begin position="1"/>
        <end position="20"/>
    </location>
</feature>
<dbReference type="Proteomes" id="UP000646911">
    <property type="component" value="Unassembled WGS sequence"/>
</dbReference>
<feature type="chain" id="PRO_5045400006" evidence="1">
    <location>
        <begin position="21"/>
        <end position="263"/>
    </location>
</feature>
<proteinExistence type="predicted"/>
<sequence>MRNFRLFFLITLLFFEVAIASEAPTVGLLYNTKETHSLTYRCLNRESNLLDCEFTQSSVRRLTSPENLPEKLIKAKEEYNKNPIKFSAEECDSYRQMIEIFDGKRKAPKSEKLSQMSATEKRDGAKLGRDLVAFCDKADESNYLNIVRNSHDREMRTCKVSSQTFKQSFQPAPQFSGEMPVWIAKSAPDGECGIVQLSRFESEKFNKSNYLYWKYIARKAVTNPNGTTSFGIACKGFDENEYVYDWREKEHQLGCDYIKFTVF</sequence>
<evidence type="ECO:0000313" key="3">
    <source>
        <dbReference type="Proteomes" id="UP000646911"/>
    </source>
</evidence>
<keyword evidence="3" id="KW-1185">Reference proteome</keyword>
<evidence type="ECO:0000313" key="2">
    <source>
        <dbReference type="EMBL" id="MBC3908185.1"/>
    </source>
</evidence>
<gene>
    <name evidence="2" type="ORF">H8L47_11515</name>
</gene>
<dbReference type="RefSeq" id="WP_186953724.1">
    <property type="nucleotide sequence ID" value="NZ_JACOFX010000004.1"/>
</dbReference>
<accession>A0ABR6ZA27</accession>